<feature type="transmembrane region" description="Helical" evidence="11">
    <location>
        <begin position="12"/>
        <end position="33"/>
    </location>
</feature>
<evidence type="ECO:0000256" key="5">
    <source>
        <dbReference type="ARBA" id="ARBA00022519"/>
    </source>
</evidence>
<dbReference type="InterPro" id="IPR012902">
    <property type="entry name" value="N_methyl_site"/>
</dbReference>
<evidence type="ECO:0000256" key="9">
    <source>
        <dbReference type="ARBA" id="ARBA00025772"/>
    </source>
</evidence>
<evidence type="ECO:0000259" key="12">
    <source>
        <dbReference type="Pfam" id="PF12019"/>
    </source>
</evidence>
<evidence type="ECO:0000313" key="14">
    <source>
        <dbReference type="Proteomes" id="UP000648257"/>
    </source>
</evidence>
<dbReference type="SUPFAM" id="SSF54523">
    <property type="entry name" value="Pili subunits"/>
    <property type="match status" value="1"/>
</dbReference>
<keyword evidence="7 11" id="KW-1133">Transmembrane helix</keyword>
<sequence>MQTKIRLNHSGMTLIEILITLTMIAVLSTLAMASYSNLVKRMRIFVATSELHSGLLYSRSEALKYGGNVIICRSINSQTPTPTCEGAPSDPLTNSGWGDGWIIFHDRDADAKVSEDDTILRVQGKLFSRPDQGAILPSPNRKLIRFNSLGQVYGTYIQFAIGQVHSQADIENNRYICIASGGRARVDRKICNAK</sequence>
<keyword evidence="4" id="KW-0488">Methylation</keyword>
<comment type="subcellular location">
    <subcellularLocation>
        <location evidence="1">Cell inner membrane</location>
        <topology evidence="1">Single-pass membrane protein</topology>
    </subcellularLocation>
</comment>
<dbReference type="Gene3D" id="3.55.40.10">
    <property type="entry name" value="minor pseudopilin epsh domain"/>
    <property type="match status" value="1"/>
</dbReference>
<dbReference type="InterPro" id="IPR045584">
    <property type="entry name" value="Pilin-like"/>
</dbReference>
<evidence type="ECO:0000256" key="3">
    <source>
        <dbReference type="ARBA" id="ARBA00022475"/>
    </source>
</evidence>
<dbReference type="Proteomes" id="UP000648257">
    <property type="component" value="Unassembled WGS sequence"/>
</dbReference>
<keyword evidence="6 11" id="KW-0812">Transmembrane</keyword>
<comment type="similarity">
    <text evidence="9">Belongs to the GSP H family.</text>
</comment>
<dbReference type="Pfam" id="PF12019">
    <property type="entry name" value="GspH"/>
    <property type="match status" value="1"/>
</dbReference>
<dbReference type="NCBIfam" id="TIGR02532">
    <property type="entry name" value="IV_pilin_GFxxxE"/>
    <property type="match status" value="1"/>
</dbReference>
<name>A0ABR6X493_9BURK</name>
<evidence type="ECO:0000256" key="11">
    <source>
        <dbReference type="SAM" id="Phobius"/>
    </source>
</evidence>
<evidence type="ECO:0000256" key="6">
    <source>
        <dbReference type="ARBA" id="ARBA00022692"/>
    </source>
</evidence>
<dbReference type="EMBL" id="JACOFW010000010">
    <property type="protein sequence ID" value="MBC3807754.1"/>
    <property type="molecule type" value="Genomic_DNA"/>
</dbReference>
<evidence type="ECO:0000256" key="8">
    <source>
        <dbReference type="ARBA" id="ARBA00023136"/>
    </source>
</evidence>
<dbReference type="PROSITE" id="PS00409">
    <property type="entry name" value="PROKAR_NTER_METHYL"/>
    <property type="match status" value="1"/>
</dbReference>
<dbReference type="Pfam" id="PF07963">
    <property type="entry name" value="N_methyl"/>
    <property type="match status" value="1"/>
</dbReference>
<accession>A0ABR6X493</accession>
<dbReference type="InterPro" id="IPR022346">
    <property type="entry name" value="T2SS_GspH"/>
</dbReference>
<dbReference type="RefSeq" id="WP_186922838.1">
    <property type="nucleotide sequence ID" value="NZ_JACOFW010000010.1"/>
</dbReference>
<proteinExistence type="inferred from homology"/>
<evidence type="ECO:0000256" key="1">
    <source>
        <dbReference type="ARBA" id="ARBA00004377"/>
    </source>
</evidence>
<reference evidence="13 14" key="1">
    <citation type="submission" date="2020-08" db="EMBL/GenBank/DDBJ databases">
        <title>Novel species isolated from subtropical streams in China.</title>
        <authorList>
            <person name="Lu H."/>
        </authorList>
    </citation>
    <scope>NUCLEOTIDE SEQUENCE [LARGE SCALE GENOMIC DNA]</scope>
    <source>
        <strain evidence="13 14">KACC 16656</strain>
    </source>
</reference>
<evidence type="ECO:0000256" key="7">
    <source>
        <dbReference type="ARBA" id="ARBA00022989"/>
    </source>
</evidence>
<keyword evidence="8 11" id="KW-0472">Membrane</keyword>
<evidence type="ECO:0000313" key="13">
    <source>
        <dbReference type="EMBL" id="MBC3807754.1"/>
    </source>
</evidence>
<gene>
    <name evidence="13" type="ORF">H8K52_10400</name>
</gene>
<evidence type="ECO:0000256" key="2">
    <source>
        <dbReference type="ARBA" id="ARBA00021549"/>
    </source>
</evidence>
<feature type="domain" description="General secretion pathway GspH" evidence="12">
    <location>
        <begin position="47"/>
        <end position="182"/>
    </location>
</feature>
<keyword evidence="3" id="KW-1003">Cell membrane</keyword>
<evidence type="ECO:0000256" key="4">
    <source>
        <dbReference type="ARBA" id="ARBA00022481"/>
    </source>
</evidence>
<evidence type="ECO:0000256" key="10">
    <source>
        <dbReference type="ARBA" id="ARBA00030775"/>
    </source>
</evidence>
<organism evidence="13 14">
    <name type="scientific">Undibacterium seohonense</name>
    <dbReference type="NCBI Taxonomy" id="1344950"/>
    <lineage>
        <taxon>Bacteria</taxon>
        <taxon>Pseudomonadati</taxon>
        <taxon>Pseudomonadota</taxon>
        <taxon>Betaproteobacteria</taxon>
        <taxon>Burkholderiales</taxon>
        <taxon>Oxalobacteraceae</taxon>
        <taxon>Undibacterium</taxon>
    </lineage>
</organism>
<protein>
    <recommendedName>
        <fullName evidence="2">Type II secretion system protein H</fullName>
    </recommendedName>
    <alternativeName>
        <fullName evidence="10">General secretion pathway protein H</fullName>
    </alternativeName>
</protein>
<keyword evidence="14" id="KW-1185">Reference proteome</keyword>
<keyword evidence="5" id="KW-0997">Cell inner membrane</keyword>
<comment type="caution">
    <text evidence="13">The sequence shown here is derived from an EMBL/GenBank/DDBJ whole genome shotgun (WGS) entry which is preliminary data.</text>
</comment>